<dbReference type="AlphaFoldDB" id="A0A0D2IYB5"/>
<organism evidence="2 3">
    <name type="scientific">Rhinocladiella mackenziei CBS 650.93</name>
    <dbReference type="NCBI Taxonomy" id="1442369"/>
    <lineage>
        <taxon>Eukaryota</taxon>
        <taxon>Fungi</taxon>
        <taxon>Dikarya</taxon>
        <taxon>Ascomycota</taxon>
        <taxon>Pezizomycotina</taxon>
        <taxon>Eurotiomycetes</taxon>
        <taxon>Chaetothyriomycetidae</taxon>
        <taxon>Chaetothyriales</taxon>
        <taxon>Herpotrichiellaceae</taxon>
        <taxon>Rhinocladiella</taxon>
    </lineage>
</organism>
<evidence type="ECO:0000313" key="3">
    <source>
        <dbReference type="Proteomes" id="UP000053617"/>
    </source>
</evidence>
<name>A0A0D2IYB5_9EURO</name>
<feature type="compositionally biased region" description="Basic and acidic residues" evidence="1">
    <location>
        <begin position="235"/>
        <end position="244"/>
    </location>
</feature>
<accession>A0A0D2IYB5</accession>
<dbReference type="HOGENOM" id="CLU_026795_1_0_1"/>
<dbReference type="EMBL" id="KN847481">
    <property type="protein sequence ID" value="KIX01555.1"/>
    <property type="molecule type" value="Genomic_DNA"/>
</dbReference>
<feature type="compositionally biased region" description="Polar residues" evidence="1">
    <location>
        <begin position="260"/>
        <end position="273"/>
    </location>
</feature>
<dbReference type="GeneID" id="25297352"/>
<reference evidence="2 3" key="1">
    <citation type="submission" date="2015-01" db="EMBL/GenBank/DDBJ databases">
        <title>The Genome Sequence of Rhinocladiella mackenzie CBS 650.93.</title>
        <authorList>
            <consortium name="The Broad Institute Genomics Platform"/>
            <person name="Cuomo C."/>
            <person name="de Hoog S."/>
            <person name="Gorbushina A."/>
            <person name="Stielow B."/>
            <person name="Teixiera M."/>
            <person name="Abouelleil A."/>
            <person name="Chapman S.B."/>
            <person name="Priest M."/>
            <person name="Young S.K."/>
            <person name="Wortman J."/>
            <person name="Nusbaum C."/>
            <person name="Birren B."/>
        </authorList>
    </citation>
    <scope>NUCLEOTIDE SEQUENCE [LARGE SCALE GENOMIC DNA]</scope>
    <source>
        <strain evidence="2 3">CBS 650.93</strain>
    </source>
</reference>
<keyword evidence="3" id="KW-1185">Reference proteome</keyword>
<dbReference type="VEuPathDB" id="FungiDB:Z518_09281"/>
<gene>
    <name evidence="2" type="ORF">Z518_09281</name>
</gene>
<feature type="compositionally biased region" description="Polar residues" evidence="1">
    <location>
        <begin position="66"/>
        <end position="76"/>
    </location>
</feature>
<sequence>MSMADSEYPDDVQFAGLVQAATAAADAQTRPPSSLGKRKRDDGITENVSALNEVIPNDAPDPITHEPTTPQLHSSASILFREPSSKSSKYSRPPLGNVFASLELAPENFLRLQAAAKAYMLDEAHPERREVVGHRKNPGVTNVAKLNLWNCVEEFLSGQGNGEKYFAPGAGEDIPGSPPRTMFWPQDSQMIIKRVMPLMRKMVTNERQRIYAATTRKQGTPQVGVDGQATAATERPVDTQDHSAETTPPDLENEGDVRSPAQQGFTQSTGESKSTTTFKQSIVLYVNVVSNIGGARRRIIPRFTLTPDSAPNLSTLIAEVEKRYKRPSNEETSGKENLPAVKVWLTDGLVTVVEDGEWMVSLLSAGVVDWMDGEVRVLVEV</sequence>
<feature type="region of interest" description="Disordered" evidence="1">
    <location>
        <begin position="213"/>
        <end position="273"/>
    </location>
</feature>
<evidence type="ECO:0000313" key="2">
    <source>
        <dbReference type="EMBL" id="KIX01555.1"/>
    </source>
</evidence>
<feature type="region of interest" description="Disordered" evidence="1">
    <location>
        <begin position="21"/>
        <end position="76"/>
    </location>
</feature>
<evidence type="ECO:0000256" key="1">
    <source>
        <dbReference type="SAM" id="MobiDB-lite"/>
    </source>
</evidence>
<dbReference type="OrthoDB" id="5373017at2759"/>
<proteinExistence type="predicted"/>
<protein>
    <submittedName>
        <fullName evidence="2">Uncharacterized protein</fullName>
    </submittedName>
</protein>
<dbReference type="STRING" id="1442369.A0A0D2IYB5"/>
<dbReference type="Proteomes" id="UP000053617">
    <property type="component" value="Unassembled WGS sequence"/>
</dbReference>
<dbReference type="RefSeq" id="XP_013268691.1">
    <property type="nucleotide sequence ID" value="XM_013413237.1"/>
</dbReference>